<keyword evidence="3" id="KW-1185">Reference proteome</keyword>
<reference evidence="2" key="1">
    <citation type="submission" date="2023-10" db="EMBL/GenBank/DDBJ databases">
        <authorList>
            <person name="Chen Y."/>
            <person name="Shah S."/>
            <person name="Dougan E. K."/>
            <person name="Thang M."/>
            <person name="Chan C."/>
        </authorList>
    </citation>
    <scope>NUCLEOTIDE SEQUENCE [LARGE SCALE GENOMIC DNA]</scope>
</reference>
<sequence>QVSVWSVSSAAWLRGIVDAVYPVATDADGFDMPAGTVKVLADGAVKYVKAHDMASRLAKRPWAFEDFSPGDRVLHWSSTQQAWLDGTVQALFTTAEKDDGYSVPAGAIKVLAEQGSKYVRSEMIASCLRQAPRGAQAERSPSAHSRRGGRGASGGGAPRSGR</sequence>
<feature type="non-terminal residue" evidence="2">
    <location>
        <position position="1"/>
    </location>
</feature>
<dbReference type="Proteomes" id="UP001189429">
    <property type="component" value="Unassembled WGS sequence"/>
</dbReference>
<feature type="non-terminal residue" evidence="2">
    <location>
        <position position="162"/>
    </location>
</feature>
<name>A0ABN9R7C7_9DINO</name>
<accession>A0ABN9R7C7</accession>
<comment type="caution">
    <text evidence="2">The sequence shown here is derived from an EMBL/GenBank/DDBJ whole genome shotgun (WGS) entry which is preliminary data.</text>
</comment>
<evidence type="ECO:0000313" key="2">
    <source>
        <dbReference type="EMBL" id="CAK0812219.1"/>
    </source>
</evidence>
<feature type="compositionally biased region" description="Gly residues" evidence="1">
    <location>
        <begin position="150"/>
        <end position="162"/>
    </location>
</feature>
<dbReference type="EMBL" id="CAUYUJ010005087">
    <property type="protein sequence ID" value="CAK0812219.1"/>
    <property type="molecule type" value="Genomic_DNA"/>
</dbReference>
<evidence type="ECO:0000313" key="3">
    <source>
        <dbReference type="Proteomes" id="UP001189429"/>
    </source>
</evidence>
<gene>
    <name evidence="2" type="ORF">PCOR1329_LOCUS16557</name>
</gene>
<proteinExistence type="predicted"/>
<evidence type="ECO:0000256" key="1">
    <source>
        <dbReference type="SAM" id="MobiDB-lite"/>
    </source>
</evidence>
<feature type="region of interest" description="Disordered" evidence="1">
    <location>
        <begin position="130"/>
        <end position="162"/>
    </location>
</feature>
<organism evidence="2 3">
    <name type="scientific">Prorocentrum cordatum</name>
    <dbReference type="NCBI Taxonomy" id="2364126"/>
    <lineage>
        <taxon>Eukaryota</taxon>
        <taxon>Sar</taxon>
        <taxon>Alveolata</taxon>
        <taxon>Dinophyceae</taxon>
        <taxon>Prorocentrales</taxon>
        <taxon>Prorocentraceae</taxon>
        <taxon>Prorocentrum</taxon>
    </lineage>
</organism>
<protein>
    <submittedName>
        <fullName evidence="2">Uncharacterized protein</fullName>
    </submittedName>
</protein>